<dbReference type="EMBL" id="JACCFS010000001">
    <property type="protein sequence ID" value="NYJ34777.1"/>
    <property type="molecule type" value="Genomic_DNA"/>
</dbReference>
<gene>
    <name evidence="3" type="ORF">HNR10_002658</name>
</gene>
<evidence type="ECO:0000256" key="1">
    <source>
        <dbReference type="SAM" id="MobiDB-lite"/>
    </source>
</evidence>
<name>A0A7Z0EMD0_9ACTN</name>
<feature type="region of interest" description="Disordered" evidence="1">
    <location>
        <begin position="105"/>
        <end position="129"/>
    </location>
</feature>
<reference evidence="3 4" key="1">
    <citation type="submission" date="2020-07" db="EMBL/GenBank/DDBJ databases">
        <title>Sequencing the genomes of 1000 actinobacteria strains.</title>
        <authorList>
            <person name="Klenk H.-P."/>
        </authorList>
    </citation>
    <scope>NUCLEOTIDE SEQUENCE [LARGE SCALE GENOMIC DNA]</scope>
    <source>
        <strain evidence="3 4">DSM 44442</strain>
    </source>
</reference>
<dbReference type="Pfam" id="PF01636">
    <property type="entry name" value="APH"/>
    <property type="match status" value="1"/>
</dbReference>
<sequence length="345" mass="37264">MSGFATNEDLSDVLREALGPGYRITGVDRLRGGSKKGVYRLGLDGGAASSVVVYRWTSGENFWPATDEDDPADPFSPASGPSLFLSARRALDRLGVRVPRLLWTDTGNGAGDGGHGDGGSRDAGGPGGAIGVAVVEDVPGDTLEAALTTDPRRAAPALADLARSLDLMWRERGPHHDRVELLERGGTSLGESCERLVLDRALRDLAEAAGRDARIAAARDRLADHLRRLVARVAPRAEYSLVHGELGPDHVLIDADGRAVLIDIEGLMYFDAEWEHVFLRLRFPEHYDVLRRPGLDPARLDLYELAMRLSLVAGPLRLLDGDFPDREAMLGIAEHNLGRALALLP</sequence>
<comment type="caution">
    <text evidence="3">The sequence shown here is derived from an EMBL/GenBank/DDBJ whole genome shotgun (WGS) entry which is preliminary data.</text>
</comment>
<dbReference type="AlphaFoldDB" id="A0A7Z0EMD0"/>
<evidence type="ECO:0000313" key="3">
    <source>
        <dbReference type="EMBL" id="NYJ34777.1"/>
    </source>
</evidence>
<accession>A0A7Z0EMD0</accession>
<dbReference type="InterPro" id="IPR011009">
    <property type="entry name" value="Kinase-like_dom_sf"/>
</dbReference>
<feature type="domain" description="Aminoglycoside phosphotransferase" evidence="2">
    <location>
        <begin position="84"/>
        <end position="280"/>
    </location>
</feature>
<protein>
    <recommendedName>
        <fullName evidence="2">Aminoglycoside phosphotransferase domain-containing protein</fullName>
    </recommendedName>
</protein>
<proteinExistence type="predicted"/>
<keyword evidence="4" id="KW-1185">Reference proteome</keyword>
<evidence type="ECO:0000313" key="4">
    <source>
        <dbReference type="Proteomes" id="UP000572051"/>
    </source>
</evidence>
<dbReference type="RefSeq" id="WP_179823572.1">
    <property type="nucleotide sequence ID" value="NZ_JACCFS010000001.1"/>
</dbReference>
<organism evidence="3 4">
    <name type="scientific">Nocardiopsis aegyptia</name>
    <dbReference type="NCBI Taxonomy" id="220378"/>
    <lineage>
        <taxon>Bacteria</taxon>
        <taxon>Bacillati</taxon>
        <taxon>Actinomycetota</taxon>
        <taxon>Actinomycetes</taxon>
        <taxon>Streptosporangiales</taxon>
        <taxon>Nocardiopsidaceae</taxon>
        <taxon>Nocardiopsis</taxon>
    </lineage>
</organism>
<dbReference type="SUPFAM" id="SSF56112">
    <property type="entry name" value="Protein kinase-like (PK-like)"/>
    <property type="match status" value="1"/>
</dbReference>
<dbReference type="Gene3D" id="3.90.1200.10">
    <property type="match status" value="1"/>
</dbReference>
<evidence type="ECO:0000259" key="2">
    <source>
        <dbReference type="Pfam" id="PF01636"/>
    </source>
</evidence>
<dbReference type="Proteomes" id="UP000572051">
    <property type="component" value="Unassembled WGS sequence"/>
</dbReference>
<dbReference type="InterPro" id="IPR002575">
    <property type="entry name" value="Aminoglycoside_PTrfase"/>
</dbReference>